<accession>A0A9D1TEL4</accession>
<organism evidence="3 4">
    <name type="scientific">Candidatus Ornithocaccomicrobium faecavium</name>
    <dbReference type="NCBI Taxonomy" id="2840890"/>
    <lineage>
        <taxon>Bacteria</taxon>
        <taxon>Bacillati</taxon>
        <taxon>Bacillota</taxon>
        <taxon>Clostridia</taxon>
        <taxon>Candidatus Ornithocaccomicrobium</taxon>
    </lineage>
</organism>
<sequence length="531" mass="59412">MEKIVVETLCADLAAEGDCPGAGWNALWEWLTDMVAPAAAAEEAILAPVESQSAACASAFPALAVVSAALMAALVALGIAVYWLRNSRRALRRALYTDVRTGFLNQEGFRRRFEAKVRADNRASYCVVCFHFILGHIERIGGPGEILRFHRFVADVLHRRAVGNMDIGLSKTGDVFVLRQGKSPLSTRKWALHVLDEIRAYECAGAPLNRRDVTIGVFPLASRDCCDCNGALFHARQCAIRAGNEGMYARVCGADKCYACEEERELLSDLERGLEQGEFQLYVQFFVNAEDFSFVGGEALSRWQHPAKGLLNPGRYIPLLEREDRIGRLDMYNLEKACALLQRLHEAGKEEFYLTCNLSRLTFAGEKMVERCRALLERYDFPRRELIFEITESGTIRSEDAAQMRANILAMRELGVQIMFDDFGMGYAAFRDLQEYPMDGLKLDREFVENMGTEQGQAITEGIIRTGHRLGITILAEGVEHEWQVKALQALRCDLLQGYFFAMPMPAEEAFQRVAGKEEGKCGARTSNAEP</sequence>
<dbReference type="Pfam" id="PF00563">
    <property type="entry name" value="EAL"/>
    <property type="match status" value="1"/>
</dbReference>
<dbReference type="InterPro" id="IPR035919">
    <property type="entry name" value="EAL_sf"/>
</dbReference>
<dbReference type="Gene3D" id="3.20.20.450">
    <property type="entry name" value="EAL domain"/>
    <property type="match status" value="1"/>
</dbReference>
<keyword evidence="1" id="KW-0472">Membrane</keyword>
<dbReference type="EMBL" id="DVOT01000246">
    <property type="protein sequence ID" value="HIV28992.1"/>
    <property type="molecule type" value="Genomic_DNA"/>
</dbReference>
<evidence type="ECO:0000256" key="1">
    <source>
        <dbReference type="SAM" id="Phobius"/>
    </source>
</evidence>
<dbReference type="InterPro" id="IPR050706">
    <property type="entry name" value="Cyclic-di-GMP_PDE-like"/>
</dbReference>
<keyword evidence="1" id="KW-0812">Transmembrane</keyword>
<proteinExistence type="predicted"/>
<dbReference type="Proteomes" id="UP000886884">
    <property type="component" value="Unassembled WGS sequence"/>
</dbReference>
<evidence type="ECO:0000313" key="4">
    <source>
        <dbReference type="Proteomes" id="UP000886884"/>
    </source>
</evidence>
<name>A0A9D1TEL4_9FIRM</name>
<reference evidence="3" key="1">
    <citation type="submission" date="2020-10" db="EMBL/GenBank/DDBJ databases">
        <authorList>
            <person name="Gilroy R."/>
        </authorList>
    </citation>
    <scope>NUCLEOTIDE SEQUENCE</scope>
    <source>
        <strain evidence="3">CHK183-6373</strain>
    </source>
</reference>
<gene>
    <name evidence="3" type="ORF">IAA64_13600</name>
</gene>
<dbReference type="InterPro" id="IPR001633">
    <property type="entry name" value="EAL_dom"/>
</dbReference>
<keyword evidence="1" id="KW-1133">Transmembrane helix</keyword>
<dbReference type="GO" id="GO:0071111">
    <property type="term" value="F:cyclic-guanylate-specific phosphodiesterase activity"/>
    <property type="evidence" value="ECO:0007669"/>
    <property type="project" value="InterPro"/>
</dbReference>
<dbReference type="SUPFAM" id="SSF141868">
    <property type="entry name" value="EAL domain-like"/>
    <property type="match status" value="1"/>
</dbReference>
<evidence type="ECO:0000313" key="3">
    <source>
        <dbReference type="EMBL" id="HIV28992.1"/>
    </source>
</evidence>
<reference evidence="3" key="2">
    <citation type="journal article" date="2021" name="PeerJ">
        <title>Extensive microbial diversity within the chicken gut microbiome revealed by metagenomics and culture.</title>
        <authorList>
            <person name="Gilroy R."/>
            <person name="Ravi A."/>
            <person name="Getino M."/>
            <person name="Pursley I."/>
            <person name="Horton D.L."/>
            <person name="Alikhan N.F."/>
            <person name="Baker D."/>
            <person name="Gharbi K."/>
            <person name="Hall N."/>
            <person name="Watson M."/>
            <person name="Adriaenssens E.M."/>
            <person name="Foster-Nyarko E."/>
            <person name="Jarju S."/>
            <person name="Secka A."/>
            <person name="Antonio M."/>
            <person name="Oren A."/>
            <person name="Chaudhuri R.R."/>
            <person name="La Ragione R."/>
            <person name="Hildebrand F."/>
            <person name="Pallen M.J."/>
        </authorList>
    </citation>
    <scope>NUCLEOTIDE SEQUENCE</scope>
    <source>
        <strain evidence="3">CHK183-6373</strain>
    </source>
</reference>
<dbReference type="PANTHER" id="PTHR33121">
    <property type="entry name" value="CYCLIC DI-GMP PHOSPHODIESTERASE PDEF"/>
    <property type="match status" value="1"/>
</dbReference>
<dbReference type="AlphaFoldDB" id="A0A9D1TEL4"/>
<comment type="caution">
    <text evidence="3">The sequence shown here is derived from an EMBL/GenBank/DDBJ whole genome shotgun (WGS) entry which is preliminary data.</text>
</comment>
<dbReference type="CDD" id="cd01948">
    <property type="entry name" value="EAL"/>
    <property type="match status" value="1"/>
</dbReference>
<protein>
    <submittedName>
        <fullName evidence="3">EAL domain-containing protein</fullName>
    </submittedName>
</protein>
<feature type="domain" description="EAL" evidence="2">
    <location>
        <begin position="263"/>
        <end position="518"/>
    </location>
</feature>
<dbReference type="PROSITE" id="PS50883">
    <property type="entry name" value="EAL"/>
    <property type="match status" value="1"/>
</dbReference>
<dbReference type="SMART" id="SM00052">
    <property type="entry name" value="EAL"/>
    <property type="match status" value="1"/>
</dbReference>
<feature type="transmembrane region" description="Helical" evidence="1">
    <location>
        <begin position="59"/>
        <end position="84"/>
    </location>
</feature>
<dbReference type="PANTHER" id="PTHR33121:SF71">
    <property type="entry name" value="OXYGEN SENSOR PROTEIN DOSP"/>
    <property type="match status" value="1"/>
</dbReference>
<evidence type="ECO:0000259" key="2">
    <source>
        <dbReference type="PROSITE" id="PS50883"/>
    </source>
</evidence>